<dbReference type="EMBL" id="OZ019895">
    <property type="protein sequence ID" value="CAK9219914.1"/>
    <property type="molecule type" value="Genomic_DNA"/>
</dbReference>
<evidence type="ECO:0000313" key="1">
    <source>
        <dbReference type="EMBL" id="CAK9219914.1"/>
    </source>
</evidence>
<dbReference type="Gene3D" id="3.80.10.10">
    <property type="entry name" value="Ribonuclease Inhibitor"/>
    <property type="match status" value="1"/>
</dbReference>
<accession>A0ABP0UFK0</accession>
<name>A0ABP0UFK0_9BRYO</name>
<gene>
    <name evidence="1" type="ORF">CSSPTR1EN2_LOCUS14983</name>
</gene>
<sequence length="167" mass="18529">MVEDANHLEVCKPPSKEHPSYTLLLDFIITCGKVERECDQPLQEESRDFTRCSRETTYVESSEANFLRKLEYLPSGVVDLTSLQVLDMTGCDLTWAEHTPSGMARAESFGHVYRTIGALLEDICRLVALTELSISGEIGPVVELPHNISALTKLKVLRTSATQICAS</sequence>
<reference evidence="1" key="1">
    <citation type="submission" date="2024-02" db="EMBL/GenBank/DDBJ databases">
        <authorList>
            <consortium name="ELIXIR-Norway"/>
            <consortium name="Elixir Norway"/>
        </authorList>
    </citation>
    <scope>NUCLEOTIDE SEQUENCE</scope>
</reference>
<dbReference type="InterPro" id="IPR032675">
    <property type="entry name" value="LRR_dom_sf"/>
</dbReference>
<protein>
    <submittedName>
        <fullName evidence="1">Uncharacterized protein</fullName>
    </submittedName>
</protein>
<organism evidence="1 2">
    <name type="scientific">Sphagnum troendelagicum</name>
    <dbReference type="NCBI Taxonomy" id="128251"/>
    <lineage>
        <taxon>Eukaryota</taxon>
        <taxon>Viridiplantae</taxon>
        <taxon>Streptophyta</taxon>
        <taxon>Embryophyta</taxon>
        <taxon>Bryophyta</taxon>
        <taxon>Sphagnophytina</taxon>
        <taxon>Sphagnopsida</taxon>
        <taxon>Sphagnales</taxon>
        <taxon>Sphagnaceae</taxon>
        <taxon>Sphagnum</taxon>
    </lineage>
</organism>
<proteinExistence type="predicted"/>
<dbReference type="SUPFAM" id="SSF52047">
    <property type="entry name" value="RNI-like"/>
    <property type="match status" value="1"/>
</dbReference>
<keyword evidence="2" id="KW-1185">Reference proteome</keyword>
<evidence type="ECO:0000313" key="2">
    <source>
        <dbReference type="Proteomes" id="UP001497512"/>
    </source>
</evidence>
<dbReference type="Proteomes" id="UP001497512">
    <property type="component" value="Chromosome 3"/>
</dbReference>